<feature type="transmembrane region" description="Helical" evidence="2">
    <location>
        <begin position="129"/>
        <end position="150"/>
    </location>
</feature>
<gene>
    <name evidence="4" type="ORF">OS125_01075</name>
    <name evidence="5" type="ORF">OS129_02180</name>
</gene>
<evidence type="ECO:0000313" key="5">
    <source>
        <dbReference type="EMBL" id="MCX7467688.1"/>
    </source>
</evidence>
<feature type="chain" id="PRO_5040434044" description="Secreted protein" evidence="3">
    <location>
        <begin position="30"/>
        <end position="156"/>
    </location>
</feature>
<keyword evidence="7" id="KW-1185">Reference proteome</keyword>
<protein>
    <recommendedName>
        <fullName evidence="8">Secreted protein</fullName>
    </recommendedName>
</protein>
<evidence type="ECO:0000256" key="3">
    <source>
        <dbReference type="SAM" id="SignalP"/>
    </source>
</evidence>
<feature type="region of interest" description="Disordered" evidence="1">
    <location>
        <begin position="25"/>
        <end position="103"/>
    </location>
</feature>
<comment type="caution">
    <text evidence="5">The sequence shown here is derived from an EMBL/GenBank/DDBJ whole genome shotgun (WGS) entry which is preliminary data.</text>
</comment>
<evidence type="ECO:0000256" key="2">
    <source>
        <dbReference type="SAM" id="Phobius"/>
    </source>
</evidence>
<proteinExistence type="predicted"/>
<evidence type="ECO:0000313" key="6">
    <source>
        <dbReference type="Proteomes" id="UP001071478"/>
    </source>
</evidence>
<evidence type="ECO:0000256" key="1">
    <source>
        <dbReference type="SAM" id="MobiDB-lite"/>
    </source>
</evidence>
<dbReference type="AlphaFoldDB" id="A0A9Q4GHT0"/>
<dbReference type="RefSeq" id="WP_200255084.1">
    <property type="nucleotide sequence ID" value="NZ_JAENIQ020000002.1"/>
</dbReference>
<sequence length="156" mass="15720">MKLFSRSTVIAAATTAALAASSLTAPAWADEKAPASTEISGSTATGSSEAGSGKTGDDSATTEGDDSDTEDKDTTTKDSDPVATAVEGSSDNPLSSGIGSSEETVYKNLDGEEVTGPKIAMVLTKLMRLVKAVVGIVSLVSAAASLAEIAKKYMPR</sequence>
<name>A0A9Q4GHT0_9CORY</name>
<dbReference type="EMBL" id="JAPMKV010000001">
    <property type="protein sequence ID" value="MCX7443840.1"/>
    <property type="molecule type" value="Genomic_DNA"/>
</dbReference>
<keyword evidence="2" id="KW-1133">Transmembrane helix</keyword>
<reference evidence="5" key="1">
    <citation type="submission" date="2022-11" db="EMBL/GenBank/DDBJ databases">
        <title>Corynebacterium sp. isolated from Penguins.</title>
        <authorList>
            <person name="Sedlar K."/>
            <person name="Svec P."/>
        </authorList>
    </citation>
    <scope>NUCLEOTIDE SEQUENCE</scope>
    <source>
        <strain evidence="4">P7003</strain>
        <strain evidence="5">P7374</strain>
    </source>
</reference>
<dbReference type="EMBL" id="JAPMKU010000001">
    <property type="protein sequence ID" value="MCX7467688.1"/>
    <property type="molecule type" value="Genomic_DNA"/>
</dbReference>
<dbReference type="Proteomes" id="UP001071478">
    <property type="component" value="Unassembled WGS sequence"/>
</dbReference>
<keyword evidence="2" id="KW-0472">Membrane</keyword>
<keyword evidence="2" id="KW-0812">Transmembrane</keyword>
<organism evidence="5 6">
    <name type="scientific">Corynebacterium pygosceleis</name>
    <dbReference type="NCBI Taxonomy" id="2800406"/>
    <lineage>
        <taxon>Bacteria</taxon>
        <taxon>Bacillati</taxon>
        <taxon>Actinomycetota</taxon>
        <taxon>Actinomycetes</taxon>
        <taxon>Mycobacteriales</taxon>
        <taxon>Corynebacteriaceae</taxon>
        <taxon>Corynebacterium</taxon>
    </lineage>
</organism>
<feature type="compositionally biased region" description="Low complexity" evidence="1">
    <location>
        <begin position="35"/>
        <end position="62"/>
    </location>
</feature>
<feature type="signal peptide" evidence="3">
    <location>
        <begin position="1"/>
        <end position="29"/>
    </location>
</feature>
<accession>A0A9Q4GHT0</accession>
<dbReference type="Proteomes" id="UP001081709">
    <property type="component" value="Unassembled WGS sequence"/>
</dbReference>
<evidence type="ECO:0000313" key="4">
    <source>
        <dbReference type="EMBL" id="MCX7443840.1"/>
    </source>
</evidence>
<feature type="compositionally biased region" description="Polar residues" evidence="1">
    <location>
        <begin position="87"/>
        <end position="103"/>
    </location>
</feature>
<keyword evidence="3" id="KW-0732">Signal</keyword>
<evidence type="ECO:0008006" key="8">
    <source>
        <dbReference type="Google" id="ProtNLM"/>
    </source>
</evidence>
<evidence type="ECO:0000313" key="7">
    <source>
        <dbReference type="Proteomes" id="UP001081709"/>
    </source>
</evidence>